<evidence type="ECO:0000256" key="1">
    <source>
        <dbReference type="ARBA" id="ARBA00023117"/>
    </source>
</evidence>
<keyword evidence="5" id="KW-1185">Reference proteome</keyword>
<evidence type="ECO:0000313" key="4">
    <source>
        <dbReference type="EMBL" id="EDV25018.1"/>
    </source>
</evidence>
<dbReference type="GeneID" id="6754121"/>
<feature type="domain" description="Bromo" evidence="3">
    <location>
        <begin position="264"/>
        <end position="315"/>
    </location>
</feature>
<dbReference type="PANTHER" id="PTHR16266:SF17">
    <property type="entry name" value="BRWD3"/>
    <property type="match status" value="1"/>
</dbReference>
<proteinExistence type="predicted"/>
<dbReference type="InterPro" id="IPR036427">
    <property type="entry name" value="Bromodomain-like_sf"/>
</dbReference>
<dbReference type="HOGENOM" id="CLU_793632_0_0_1"/>
<name>B3RYD4_TRIAD</name>
<dbReference type="InterPro" id="IPR057451">
    <property type="entry name" value="BRWD/PHIP_AD"/>
</dbReference>
<feature type="non-terminal residue" evidence="4">
    <location>
        <position position="1"/>
    </location>
</feature>
<dbReference type="InterPro" id="IPR001487">
    <property type="entry name" value="Bromodomain"/>
</dbReference>
<evidence type="ECO:0000259" key="3">
    <source>
        <dbReference type="PROSITE" id="PS50014"/>
    </source>
</evidence>
<accession>B3RYD4</accession>
<dbReference type="EMBL" id="DS985245">
    <property type="protein sequence ID" value="EDV25018.1"/>
    <property type="molecule type" value="Genomic_DNA"/>
</dbReference>
<organism evidence="4 5">
    <name type="scientific">Trichoplax adhaerens</name>
    <name type="common">Trichoplax reptans</name>
    <dbReference type="NCBI Taxonomy" id="10228"/>
    <lineage>
        <taxon>Eukaryota</taxon>
        <taxon>Metazoa</taxon>
        <taxon>Placozoa</taxon>
        <taxon>Uniplacotomia</taxon>
        <taxon>Trichoplacea</taxon>
        <taxon>Trichoplacidae</taxon>
        <taxon>Trichoplax</taxon>
    </lineage>
</organism>
<sequence>FRFHDMPDVVDFFVLHQYYEQSLTFGWESGDRFRSVIDDGWWEGAIVSREPFQKEFPESFFQCYQVKWDSGEEERLSPWDMLPIPESSANVDDPQIASRPTGPVTGEDLIAITYTTSTDEWQNGDPKLEMERIINGLTEISKLPEAEPFIASVDLDSYPTYCQIVPFMTDIGTIIEKLKNRFFRRVDALIWEVKLIEKNAKTFNIPDSEICHLAKKMAKLAVDFISSCIILTIYCLLKVDDLEISNQVNDVFNVLLMSIFLSQNYLEIVENPRDLTTILKNLDHNAYQTPENFDRDCRLIFSNSRLFNTDVRSKIFEMTTKLKELYDEHIQSVFNNVEEDEDLPISKKFV</sequence>
<dbReference type="Gene3D" id="1.20.920.10">
    <property type="entry name" value="Bromodomain-like"/>
    <property type="match status" value="2"/>
</dbReference>
<protein>
    <recommendedName>
        <fullName evidence="3">Bromo domain-containing protein</fullName>
    </recommendedName>
</protein>
<reference evidence="4 5" key="1">
    <citation type="journal article" date="2008" name="Nature">
        <title>The Trichoplax genome and the nature of placozoans.</title>
        <authorList>
            <person name="Srivastava M."/>
            <person name="Begovic E."/>
            <person name="Chapman J."/>
            <person name="Putnam N.H."/>
            <person name="Hellsten U."/>
            <person name="Kawashima T."/>
            <person name="Kuo A."/>
            <person name="Mitros T."/>
            <person name="Salamov A."/>
            <person name="Carpenter M.L."/>
            <person name="Signorovitch A.Y."/>
            <person name="Moreno M.A."/>
            <person name="Kamm K."/>
            <person name="Grimwood J."/>
            <person name="Schmutz J."/>
            <person name="Shapiro H."/>
            <person name="Grigoriev I.V."/>
            <person name="Buss L.W."/>
            <person name="Schierwater B."/>
            <person name="Dellaporta S.L."/>
            <person name="Rokhsar D.S."/>
        </authorList>
    </citation>
    <scope>NUCLEOTIDE SEQUENCE [LARGE SCALE GENOMIC DNA]</scope>
    <source>
        <strain evidence="4 5">Grell-BS-1999</strain>
    </source>
</reference>
<dbReference type="InParanoid" id="B3RYD4"/>
<evidence type="ECO:0000256" key="2">
    <source>
        <dbReference type="PROSITE-ProRule" id="PRU00035"/>
    </source>
</evidence>
<dbReference type="KEGG" id="tad:TRIADDRAFT_24835"/>
<dbReference type="STRING" id="10228.B3RYD4"/>
<feature type="domain" description="Bromo" evidence="3">
    <location>
        <begin position="141"/>
        <end position="211"/>
    </location>
</feature>
<dbReference type="PANTHER" id="PTHR16266">
    <property type="entry name" value="WD REPEAT DOMAIN 9"/>
    <property type="match status" value="1"/>
</dbReference>
<dbReference type="CTD" id="6754121"/>
<dbReference type="InterPro" id="IPR052060">
    <property type="entry name" value="Bromo_WD_repeat"/>
</dbReference>
<dbReference type="eggNOG" id="KOG0644">
    <property type="taxonomic scope" value="Eukaryota"/>
</dbReference>
<dbReference type="Pfam" id="PF25313">
    <property type="entry name" value="BRWD_AD"/>
    <property type="match status" value="1"/>
</dbReference>
<evidence type="ECO:0000313" key="5">
    <source>
        <dbReference type="Proteomes" id="UP000009022"/>
    </source>
</evidence>
<dbReference type="AlphaFoldDB" id="B3RYD4"/>
<dbReference type="PROSITE" id="PS50014">
    <property type="entry name" value="BROMODOMAIN_2"/>
    <property type="match status" value="2"/>
</dbReference>
<dbReference type="FunFam" id="1.20.920.10:FF:000066">
    <property type="entry name" value="Transcription initiation factor TFIID subunit 1"/>
    <property type="match status" value="1"/>
</dbReference>
<dbReference type="SUPFAM" id="SSF47370">
    <property type="entry name" value="Bromodomain"/>
    <property type="match status" value="2"/>
</dbReference>
<keyword evidence="1 2" id="KW-0103">Bromodomain</keyword>
<dbReference type="OrthoDB" id="538223at2759"/>
<dbReference type="PRINTS" id="PR00503">
    <property type="entry name" value="BROMODOMAIN"/>
</dbReference>
<dbReference type="SMART" id="SM00297">
    <property type="entry name" value="BROMO"/>
    <property type="match status" value="2"/>
</dbReference>
<gene>
    <name evidence="4" type="ORF">TRIADDRAFT_24835</name>
</gene>
<dbReference type="RefSeq" id="XP_002112908.1">
    <property type="nucleotide sequence ID" value="XM_002112872.1"/>
</dbReference>
<dbReference type="PhylomeDB" id="B3RYD4"/>
<dbReference type="Proteomes" id="UP000009022">
    <property type="component" value="Unassembled WGS sequence"/>
</dbReference>
<dbReference type="Pfam" id="PF00439">
    <property type="entry name" value="Bromodomain"/>
    <property type="match status" value="2"/>
</dbReference>